<dbReference type="PIRSF" id="PIRSF030850">
    <property type="entry name" value="UCP030850"/>
    <property type="match status" value="1"/>
</dbReference>
<dbReference type="Pfam" id="PF13391">
    <property type="entry name" value="HNH_2"/>
    <property type="match status" value="1"/>
</dbReference>
<keyword evidence="4" id="KW-0378">Hydrolase</keyword>
<organism evidence="4 5">
    <name type="scientific">Bacillus aquiflavi</name>
    <dbReference type="NCBI Taxonomy" id="2672567"/>
    <lineage>
        <taxon>Bacteria</taxon>
        <taxon>Bacillati</taxon>
        <taxon>Bacillota</taxon>
        <taxon>Bacilli</taxon>
        <taxon>Bacillales</taxon>
        <taxon>Bacillaceae</taxon>
        <taxon>Bacillus</taxon>
    </lineage>
</organism>
<evidence type="ECO:0000313" key="5">
    <source>
        <dbReference type="Proteomes" id="UP000472971"/>
    </source>
</evidence>
<keyword evidence="5" id="KW-1185">Reference proteome</keyword>
<dbReference type="Proteomes" id="UP000472971">
    <property type="component" value="Unassembled WGS sequence"/>
</dbReference>
<evidence type="ECO:0000313" key="6">
    <source>
        <dbReference type="Proteomes" id="UP000570010"/>
    </source>
</evidence>
<dbReference type="EMBL" id="JAAIWN010000044">
    <property type="protein sequence ID" value="NEY82747.1"/>
    <property type="molecule type" value="Genomic_DNA"/>
</dbReference>
<evidence type="ECO:0000313" key="4">
    <source>
        <dbReference type="EMBL" id="NEY82747.1"/>
    </source>
</evidence>
<evidence type="ECO:0000259" key="1">
    <source>
        <dbReference type="Pfam" id="PF13391"/>
    </source>
</evidence>
<dbReference type="CDD" id="cd00085">
    <property type="entry name" value="HNHc"/>
    <property type="match status" value="1"/>
</dbReference>
<dbReference type="NCBIfam" id="NF045808">
    <property type="entry name" value="PT-DNA_restrict"/>
    <property type="match status" value="1"/>
</dbReference>
<dbReference type="Pfam" id="PF26340">
    <property type="entry name" value="DNA-SBD_ScoMcrA"/>
    <property type="match status" value="1"/>
</dbReference>
<dbReference type="Proteomes" id="UP000570010">
    <property type="component" value="Unassembled WGS sequence"/>
</dbReference>
<name>A0A6B3W2P5_9BACI</name>
<feature type="domain" description="HNH nuclease" evidence="1">
    <location>
        <begin position="175"/>
        <end position="229"/>
    </location>
</feature>
<dbReference type="GO" id="GO:0004519">
    <property type="term" value="F:endonuclease activity"/>
    <property type="evidence" value="ECO:0007669"/>
    <property type="project" value="UniProtKB-KW"/>
</dbReference>
<keyword evidence="4" id="KW-0540">Nuclease</keyword>
<accession>A0A6B3W2P5</accession>
<reference evidence="3 6" key="2">
    <citation type="submission" date="2020-07" db="EMBL/GenBank/DDBJ databases">
        <authorList>
            <person name="Feng H."/>
        </authorList>
    </citation>
    <scope>NUCLEOTIDE SEQUENCE [LARGE SCALE GENOMIC DNA]</scope>
    <source>
        <strain evidence="3">S-12</strain>
        <strain evidence="6">s-12</strain>
    </source>
</reference>
<gene>
    <name evidence="4" type="ORF">G4D64_14840</name>
    <name evidence="3" type="ORF">H1Z61_14885</name>
</gene>
<sequence length="292" mass="33722">MNREKLLEHVKTLAVWKKNGVRAPHKPLLLLYAISQVKNNSQRLFIYSEIKEKLKELLIEFGPVRKSYHPEEPFVRLVHDGLWELSNDQVNTKNPSNKKLIEENIAGGFTTDVYQLLKKDTSLAQEITEMILQLHFPETIHEDILAAIGLDFSTIKKKRDRDFRDKVLKAYEYSCAVCGFRVHLGHHLVGIEAAHIKWHQAGGPDIEENGIALCSLHHKLFDRGVFTIDPSRKMIVSEYAHGNNGFEEWLMKYHGQTIKSPLQPTYNPNDLYLNWHVREVFKGPGRYTTTSN</sequence>
<evidence type="ECO:0000313" key="3">
    <source>
        <dbReference type="EMBL" id="MBA4538382.1"/>
    </source>
</evidence>
<keyword evidence="4" id="KW-0255">Endonuclease</keyword>
<protein>
    <submittedName>
        <fullName evidence="3">HNH endonuclease</fullName>
    </submittedName>
    <submittedName>
        <fullName evidence="4">Restriction endonuclease</fullName>
    </submittedName>
</protein>
<feature type="domain" description="ScoMcrA-like DNA sulfur-binding" evidence="2">
    <location>
        <begin position="4"/>
        <end position="151"/>
    </location>
</feature>
<reference evidence="4 5" key="1">
    <citation type="submission" date="2020-02" db="EMBL/GenBank/DDBJ databases">
        <title>Bacillus aquiflavi sp. nov., isolated from yellow water of strong flavor Chinese baijiu in Yibin region of China.</title>
        <authorList>
            <person name="Xie J."/>
        </authorList>
    </citation>
    <scope>NUCLEOTIDE SEQUENCE [LARGE SCALE GENOMIC DNA]</scope>
    <source>
        <strain evidence="4 5">3H-10</strain>
    </source>
</reference>
<dbReference type="AlphaFoldDB" id="A0A6B3W2P5"/>
<dbReference type="InterPro" id="IPR003615">
    <property type="entry name" value="HNH_nuc"/>
</dbReference>
<dbReference type="RefSeq" id="WP_163243146.1">
    <property type="nucleotide sequence ID" value="NZ_JAAIWN010000044.1"/>
</dbReference>
<dbReference type="InterPro" id="IPR011396">
    <property type="entry name" value="PT_DNA_restrict"/>
</dbReference>
<comment type="caution">
    <text evidence="4">The sequence shown here is derived from an EMBL/GenBank/DDBJ whole genome shotgun (WGS) entry which is preliminary data.</text>
</comment>
<dbReference type="InterPro" id="IPR058813">
    <property type="entry name" value="DNA-SBD_ScoMcrA"/>
</dbReference>
<evidence type="ECO:0000259" key="2">
    <source>
        <dbReference type="Pfam" id="PF26340"/>
    </source>
</evidence>
<dbReference type="EMBL" id="JACEIO010000042">
    <property type="protein sequence ID" value="MBA4538382.1"/>
    <property type="molecule type" value="Genomic_DNA"/>
</dbReference>
<proteinExistence type="predicted"/>